<evidence type="ECO:0000313" key="2">
    <source>
        <dbReference type="WBParaSite" id="MhA1_Contig1140.frz3.gene14"/>
    </source>
</evidence>
<reference evidence="2" key="1">
    <citation type="submission" date="2016-11" db="UniProtKB">
        <authorList>
            <consortium name="WormBaseParasite"/>
        </authorList>
    </citation>
    <scope>IDENTIFICATION</scope>
</reference>
<organism evidence="1 2">
    <name type="scientific">Meloidogyne hapla</name>
    <name type="common">Root-knot nematode worm</name>
    <dbReference type="NCBI Taxonomy" id="6305"/>
    <lineage>
        <taxon>Eukaryota</taxon>
        <taxon>Metazoa</taxon>
        <taxon>Ecdysozoa</taxon>
        <taxon>Nematoda</taxon>
        <taxon>Chromadorea</taxon>
        <taxon>Rhabditida</taxon>
        <taxon>Tylenchina</taxon>
        <taxon>Tylenchomorpha</taxon>
        <taxon>Tylenchoidea</taxon>
        <taxon>Meloidogynidae</taxon>
        <taxon>Meloidogyninae</taxon>
        <taxon>Meloidogyne</taxon>
    </lineage>
</organism>
<dbReference type="Proteomes" id="UP000095281">
    <property type="component" value="Unplaced"/>
</dbReference>
<proteinExistence type="predicted"/>
<evidence type="ECO:0000313" key="1">
    <source>
        <dbReference type="Proteomes" id="UP000095281"/>
    </source>
</evidence>
<sequence length="93" mass="10297">MVGCSPYFGELSGSIPTILSIFFDSRCLRNGGHRLRDNIGGCTRHADCNILVGRIPELQQIGDNQQILCQQKSCCLMPRTLPIGFTDWAQAIE</sequence>
<keyword evidence="1" id="KW-1185">Reference proteome</keyword>
<protein>
    <submittedName>
        <fullName evidence="2">Uncharacterized protein</fullName>
    </submittedName>
</protein>
<dbReference type="WBParaSite" id="MhA1_Contig1140.frz3.gene14">
    <property type="protein sequence ID" value="MhA1_Contig1140.frz3.gene14"/>
    <property type="gene ID" value="MhA1_Contig1140.frz3.gene14"/>
</dbReference>
<accession>A0A1I8AZS2</accession>
<dbReference type="AlphaFoldDB" id="A0A1I8AZS2"/>
<name>A0A1I8AZS2_MELHA</name>